<dbReference type="CDD" id="cd01040">
    <property type="entry name" value="Mb-like"/>
    <property type="match status" value="1"/>
</dbReference>
<dbReference type="AlphaFoldDB" id="A5DFG7"/>
<dbReference type="RefSeq" id="XP_001486347.2">
    <property type="nucleotide sequence ID" value="XM_001486297.1"/>
</dbReference>
<dbReference type="PANTHER" id="PTHR43396:SF6">
    <property type="entry name" value="ABL201WP"/>
    <property type="match status" value="1"/>
</dbReference>
<evidence type="ECO:0000256" key="1">
    <source>
        <dbReference type="SAM" id="MobiDB-lite"/>
    </source>
</evidence>
<proteinExistence type="predicted"/>
<name>A5DFG7_PICGU</name>
<dbReference type="GO" id="GO:0071949">
    <property type="term" value="F:FAD binding"/>
    <property type="evidence" value="ECO:0007669"/>
    <property type="project" value="TreeGrafter"/>
</dbReference>
<evidence type="ECO:0000313" key="4">
    <source>
        <dbReference type="Proteomes" id="UP000001997"/>
    </source>
</evidence>
<dbReference type="OrthoDB" id="436496at2759"/>
<keyword evidence="4" id="KW-1185">Reference proteome</keyword>
<dbReference type="GO" id="GO:0020037">
    <property type="term" value="F:heme binding"/>
    <property type="evidence" value="ECO:0007669"/>
    <property type="project" value="InterPro"/>
</dbReference>
<dbReference type="GO" id="GO:0008941">
    <property type="term" value="F:nitric oxide dioxygenase NAD(P)H activity"/>
    <property type="evidence" value="ECO:0007669"/>
    <property type="project" value="TreeGrafter"/>
</dbReference>
<dbReference type="InParanoid" id="A5DFG7"/>
<dbReference type="Gene3D" id="1.10.490.10">
    <property type="entry name" value="Globins"/>
    <property type="match status" value="1"/>
</dbReference>
<dbReference type="InterPro" id="IPR044399">
    <property type="entry name" value="Mb-like_M"/>
</dbReference>
<dbReference type="SUPFAM" id="SSF46458">
    <property type="entry name" value="Globin-like"/>
    <property type="match status" value="1"/>
</dbReference>
<evidence type="ECO:0000313" key="3">
    <source>
        <dbReference type="EMBL" id="EDK37920.2"/>
    </source>
</evidence>
<dbReference type="GeneID" id="5127684"/>
<reference evidence="3 4" key="1">
    <citation type="journal article" date="2009" name="Nature">
        <title>Evolution of pathogenicity and sexual reproduction in eight Candida genomes.</title>
        <authorList>
            <person name="Butler G."/>
            <person name="Rasmussen M.D."/>
            <person name="Lin M.F."/>
            <person name="Santos M.A."/>
            <person name="Sakthikumar S."/>
            <person name="Munro C.A."/>
            <person name="Rheinbay E."/>
            <person name="Grabherr M."/>
            <person name="Forche A."/>
            <person name="Reedy J.L."/>
            <person name="Agrafioti I."/>
            <person name="Arnaud M.B."/>
            <person name="Bates S."/>
            <person name="Brown A.J."/>
            <person name="Brunke S."/>
            <person name="Costanzo M.C."/>
            <person name="Fitzpatrick D.A."/>
            <person name="de Groot P.W."/>
            <person name="Harris D."/>
            <person name="Hoyer L.L."/>
            <person name="Hube B."/>
            <person name="Klis F.M."/>
            <person name="Kodira C."/>
            <person name="Lennard N."/>
            <person name="Logue M.E."/>
            <person name="Martin R."/>
            <person name="Neiman A.M."/>
            <person name="Nikolaou E."/>
            <person name="Quail M.A."/>
            <person name="Quinn J."/>
            <person name="Santos M.C."/>
            <person name="Schmitzberger F.F."/>
            <person name="Sherlock G."/>
            <person name="Shah P."/>
            <person name="Silverstein K.A."/>
            <person name="Skrzypek M.S."/>
            <person name="Soll D."/>
            <person name="Staggs R."/>
            <person name="Stansfield I."/>
            <person name="Stumpf M.P."/>
            <person name="Sudbery P.E."/>
            <person name="Srikantha T."/>
            <person name="Zeng Q."/>
            <person name="Berman J."/>
            <person name="Berriman M."/>
            <person name="Heitman J."/>
            <person name="Gow N.A."/>
            <person name="Lorenz M.C."/>
            <person name="Birren B.W."/>
            <person name="Kellis M."/>
            <person name="Cuomo C.A."/>
        </authorList>
    </citation>
    <scope>NUCLEOTIDE SEQUENCE [LARGE SCALE GENOMIC DNA]</scope>
    <source>
        <strain evidence="4">ATCC 6260 / CBS 566 / DSM 6381 / JCM 1539 / NBRC 10279 / NRRL Y-324</strain>
    </source>
</reference>
<accession>A5DFG7</accession>
<evidence type="ECO:0000259" key="2">
    <source>
        <dbReference type="PROSITE" id="PS01033"/>
    </source>
</evidence>
<feature type="region of interest" description="Disordered" evidence="1">
    <location>
        <begin position="346"/>
        <end position="367"/>
    </location>
</feature>
<dbReference type="PROSITE" id="PS01033">
    <property type="entry name" value="GLOBIN"/>
    <property type="match status" value="1"/>
</dbReference>
<feature type="region of interest" description="Disordered" evidence="1">
    <location>
        <begin position="122"/>
        <end position="159"/>
    </location>
</feature>
<dbReference type="KEGG" id="pgu:PGUG_02018"/>
<feature type="domain" description="Globin" evidence="2">
    <location>
        <begin position="157"/>
        <end position="282"/>
    </location>
</feature>
<dbReference type="HOGENOM" id="CLU_035143_2_0_1"/>
<feature type="compositionally biased region" description="Gly residues" evidence="1">
    <location>
        <begin position="140"/>
        <end position="154"/>
    </location>
</feature>
<dbReference type="PANTHER" id="PTHR43396">
    <property type="entry name" value="FLAVOHEMOPROTEIN"/>
    <property type="match status" value="1"/>
</dbReference>
<organism evidence="3 4">
    <name type="scientific">Meyerozyma guilliermondii (strain ATCC 6260 / CBS 566 / DSM 6381 / JCM 1539 / NBRC 10279 / NRRL Y-324)</name>
    <name type="common">Yeast</name>
    <name type="synonym">Candida guilliermondii</name>
    <dbReference type="NCBI Taxonomy" id="294746"/>
    <lineage>
        <taxon>Eukaryota</taxon>
        <taxon>Fungi</taxon>
        <taxon>Dikarya</taxon>
        <taxon>Ascomycota</taxon>
        <taxon>Saccharomycotina</taxon>
        <taxon>Pichiomycetes</taxon>
        <taxon>Debaryomycetaceae</taxon>
        <taxon>Meyerozyma</taxon>
    </lineage>
</organism>
<dbReference type="OMA" id="HERFGTK"/>
<dbReference type="GO" id="GO:0071500">
    <property type="term" value="P:cellular response to nitrosative stress"/>
    <property type="evidence" value="ECO:0007669"/>
    <property type="project" value="TreeGrafter"/>
</dbReference>
<dbReference type="VEuPathDB" id="FungiDB:PGUG_02018"/>
<dbReference type="Pfam" id="PF00042">
    <property type="entry name" value="Globin"/>
    <property type="match status" value="1"/>
</dbReference>
<dbReference type="InterPro" id="IPR012292">
    <property type="entry name" value="Globin/Proto"/>
</dbReference>
<sequence>MIPMHAMGVQDPNALNVRQARGRLSNLNPMRTKPRREVSSMVAPVMPASSPSMPFSSSDQNYNLVRIETERSIDSHFSLQSQFRVSLTLSKREIELIRYSWHEMLMDQPGVTKKAKPTNIPGAFPVFGKASNSGNSSGTSGNGNNSGNGNGTSGMPGVTRTSAARVASSLFCRQLYANLLSMDPNLESLFPSIRHQAVAFSGVLSFAVSQLENLSTLDDYLMSLGKRHSRILGIEPASFELMGEALVQTFHERFGNRFSHELEILWIKVYLYLANSILQFGIDPVLRLNDDSNASVFSSNQVYQSSLYNTTSNSTSNNNSNFETSSVFEGKRGSVSTAVTSAQDSAMGSVDAARKPSVSAAPKKSVRASIKKKKDNCVVM</sequence>
<dbReference type="GO" id="GO:0046210">
    <property type="term" value="P:nitric oxide catabolic process"/>
    <property type="evidence" value="ECO:0007669"/>
    <property type="project" value="TreeGrafter"/>
</dbReference>
<dbReference type="EMBL" id="CH408156">
    <property type="protein sequence ID" value="EDK37920.2"/>
    <property type="molecule type" value="Genomic_DNA"/>
</dbReference>
<dbReference type="Proteomes" id="UP000001997">
    <property type="component" value="Unassembled WGS sequence"/>
</dbReference>
<dbReference type="STRING" id="294746.A5DFG7"/>
<protein>
    <recommendedName>
        <fullName evidence="2">Globin domain-containing protein</fullName>
    </recommendedName>
</protein>
<dbReference type="eggNOG" id="KOG3378">
    <property type="taxonomic scope" value="Eukaryota"/>
</dbReference>
<gene>
    <name evidence="3" type="ORF">PGUG_02018</name>
</gene>
<dbReference type="InterPro" id="IPR009050">
    <property type="entry name" value="Globin-like_sf"/>
</dbReference>
<dbReference type="GO" id="GO:0019825">
    <property type="term" value="F:oxygen binding"/>
    <property type="evidence" value="ECO:0007669"/>
    <property type="project" value="InterPro"/>
</dbReference>
<dbReference type="InterPro" id="IPR000971">
    <property type="entry name" value="Globin"/>
</dbReference>